<keyword evidence="2" id="KW-1185">Reference proteome</keyword>
<accession>A0AAV4C5A6</accession>
<evidence type="ECO:0000313" key="1">
    <source>
        <dbReference type="EMBL" id="GFO27739.1"/>
    </source>
</evidence>
<name>A0AAV4C5A6_9GAST</name>
<dbReference type="EMBL" id="BLXT01005946">
    <property type="protein sequence ID" value="GFO27739.1"/>
    <property type="molecule type" value="Genomic_DNA"/>
</dbReference>
<dbReference type="AlphaFoldDB" id="A0AAV4C5A6"/>
<sequence>MEPYQDHVAGSPALCQGYPGAILPAEGVGPLLGLTQALFNDQPIGQRGSALKWPRGYVDEGPPLLPGRHHLNLQPGCTPSPIYVPPHSKQQGAQTVGVDLSVISSTRELRWIQIRNRE</sequence>
<reference evidence="1 2" key="1">
    <citation type="journal article" date="2021" name="Elife">
        <title>Chloroplast acquisition without the gene transfer in kleptoplastic sea slugs, Plakobranchus ocellatus.</title>
        <authorList>
            <person name="Maeda T."/>
            <person name="Takahashi S."/>
            <person name="Yoshida T."/>
            <person name="Shimamura S."/>
            <person name="Takaki Y."/>
            <person name="Nagai Y."/>
            <person name="Toyoda A."/>
            <person name="Suzuki Y."/>
            <person name="Arimoto A."/>
            <person name="Ishii H."/>
            <person name="Satoh N."/>
            <person name="Nishiyama T."/>
            <person name="Hasebe M."/>
            <person name="Maruyama T."/>
            <person name="Minagawa J."/>
            <person name="Obokata J."/>
            <person name="Shigenobu S."/>
        </authorList>
    </citation>
    <scope>NUCLEOTIDE SEQUENCE [LARGE SCALE GENOMIC DNA]</scope>
</reference>
<dbReference type="Proteomes" id="UP000735302">
    <property type="component" value="Unassembled WGS sequence"/>
</dbReference>
<comment type="caution">
    <text evidence="1">The sequence shown here is derived from an EMBL/GenBank/DDBJ whole genome shotgun (WGS) entry which is preliminary data.</text>
</comment>
<gene>
    <name evidence="1" type="ORF">PoB_005424400</name>
</gene>
<evidence type="ECO:0000313" key="2">
    <source>
        <dbReference type="Proteomes" id="UP000735302"/>
    </source>
</evidence>
<proteinExistence type="predicted"/>
<protein>
    <submittedName>
        <fullName evidence="1">Uncharacterized protein</fullName>
    </submittedName>
</protein>
<organism evidence="1 2">
    <name type="scientific">Plakobranchus ocellatus</name>
    <dbReference type="NCBI Taxonomy" id="259542"/>
    <lineage>
        <taxon>Eukaryota</taxon>
        <taxon>Metazoa</taxon>
        <taxon>Spiralia</taxon>
        <taxon>Lophotrochozoa</taxon>
        <taxon>Mollusca</taxon>
        <taxon>Gastropoda</taxon>
        <taxon>Heterobranchia</taxon>
        <taxon>Euthyneura</taxon>
        <taxon>Panpulmonata</taxon>
        <taxon>Sacoglossa</taxon>
        <taxon>Placobranchoidea</taxon>
        <taxon>Plakobranchidae</taxon>
        <taxon>Plakobranchus</taxon>
    </lineage>
</organism>